<sequence length="265" mass="28326">MQALLAQPQVAAGLGVATAGAVPRSRGRIHGAHSFLSKSLMIHQKTSSCDSLSLASVPRRRSSSSGRIGFRNGVARAENLETEEEAQLMVKEEMLTRGLIDVDGLVQGQVGRIALVTTLLLGVGVATLGAAGNAEAATVHLRDGLHSSLDVDMRALAMGPEGPLLEEFWDNMRRYGLYFLTVASGGIYSLLKPAIDALRNPVTAVLVVIVATGSIYLVGLTDDEESKPRIISVTSMLEEEPQFPFSHSAEPRVNPFSELGYVFSR</sequence>
<dbReference type="Proteomes" id="UP000077202">
    <property type="component" value="Unassembled WGS sequence"/>
</dbReference>
<dbReference type="Pfam" id="PF05421">
    <property type="entry name" value="DUF751"/>
    <property type="match status" value="1"/>
</dbReference>
<keyword evidence="5" id="KW-1133">Transmembrane helix</keyword>
<reference evidence="6" key="1">
    <citation type="submission" date="2016-03" db="EMBL/GenBank/DDBJ databases">
        <title>Mechanisms controlling the formation of the plant cell surface in tip-growing cells are functionally conserved among land plants.</title>
        <authorList>
            <person name="Honkanen S."/>
            <person name="Jones V.A."/>
            <person name="Morieri G."/>
            <person name="Champion C."/>
            <person name="Hetherington A.J."/>
            <person name="Kelly S."/>
            <person name="Saint-Marcoux D."/>
            <person name="Proust H."/>
            <person name="Prescott H."/>
            <person name="Dolan L."/>
        </authorList>
    </citation>
    <scope>NUCLEOTIDE SEQUENCE [LARGE SCALE GENOMIC DNA]</scope>
    <source>
        <tissue evidence="6">Whole gametophyte</tissue>
    </source>
</reference>
<keyword evidence="5" id="KW-0472">Membrane</keyword>
<feature type="transmembrane region" description="Helical" evidence="5">
    <location>
        <begin position="175"/>
        <end position="195"/>
    </location>
</feature>
<evidence type="ECO:0000256" key="4">
    <source>
        <dbReference type="ARBA" id="ARBA00022640"/>
    </source>
</evidence>
<comment type="similarity">
    <text evidence="2">Belongs to the ycf33 family.</text>
</comment>
<name>A0A176VJM9_MARPO</name>
<comment type="caution">
    <text evidence="6">The sequence shown here is derived from an EMBL/GenBank/DDBJ whole genome shotgun (WGS) entry which is preliminary data.</text>
</comment>
<evidence type="ECO:0000256" key="2">
    <source>
        <dbReference type="ARBA" id="ARBA00010985"/>
    </source>
</evidence>
<comment type="subcellular location">
    <subcellularLocation>
        <location evidence="1">Plastid</location>
    </subcellularLocation>
</comment>
<dbReference type="InterPro" id="IPR008470">
    <property type="entry name" value="Uncharacterised_Ycf33"/>
</dbReference>
<dbReference type="EMBL" id="LVLJ01003602">
    <property type="protein sequence ID" value="OAE20562.1"/>
    <property type="molecule type" value="Genomic_DNA"/>
</dbReference>
<dbReference type="GO" id="GO:0009536">
    <property type="term" value="C:plastid"/>
    <property type="evidence" value="ECO:0007669"/>
    <property type="project" value="UniProtKB-SubCell"/>
</dbReference>
<organism evidence="6 7">
    <name type="scientific">Marchantia polymorpha subsp. ruderalis</name>
    <dbReference type="NCBI Taxonomy" id="1480154"/>
    <lineage>
        <taxon>Eukaryota</taxon>
        <taxon>Viridiplantae</taxon>
        <taxon>Streptophyta</taxon>
        <taxon>Embryophyta</taxon>
        <taxon>Marchantiophyta</taxon>
        <taxon>Marchantiopsida</taxon>
        <taxon>Marchantiidae</taxon>
        <taxon>Marchantiales</taxon>
        <taxon>Marchantiaceae</taxon>
        <taxon>Marchantia</taxon>
    </lineage>
</organism>
<protein>
    <recommendedName>
        <fullName evidence="3">Uncharacterized protein ycf33</fullName>
    </recommendedName>
</protein>
<keyword evidence="5" id="KW-0812">Transmembrane</keyword>
<keyword evidence="7" id="KW-1185">Reference proteome</keyword>
<evidence type="ECO:0000313" key="6">
    <source>
        <dbReference type="EMBL" id="OAE20562.1"/>
    </source>
</evidence>
<evidence type="ECO:0000256" key="1">
    <source>
        <dbReference type="ARBA" id="ARBA00004474"/>
    </source>
</evidence>
<gene>
    <name evidence="6" type="ORF">AXG93_3873s1200</name>
</gene>
<keyword evidence="4" id="KW-0934">Plastid</keyword>
<proteinExistence type="inferred from homology"/>
<evidence type="ECO:0000256" key="3">
    <source>
        <dbReference type="ARBA" id="ARBA00021584"/>
    </source>
</evidence>
<evidence type="ECO:0000313" key="7">
    <source>
        <dbReference type="Proteomes" id="UP000077202"/>
    </source>
</evidence>
<dbReference type="PANTHER" id="PTHR36049">
    <property type="entry name" value="TRANSMEMBRANE PROTEIN"/>
    <property type="match status" value="1"/>
</dbReference>
<evidence type="ECO:0000256" key="5">
    <source>
        <dbReference type="SAM" id="Phobius"/>
    </source>
</evidence>
<accession>A0A176VJM9</accession>
<dbReference type="PANTHER" id="PTHR36049:SF3">
    <property type="match status" value="1"/>
</dbReference>
<feature type="transmembrane region" description="Helical" evidence="5">
    <location>
        <begin position="201"/>
        <end position="220"/>
    </location>
</feature>
<dbReference type="AlphaFoldDB" id="A0A176VJM9"/>